<organism evidence="1 2">
    <name type="scientific">Funneliformis geosporum</name>
    <dbReference type="NCBI Taxonomy" id="1117311"/>
    <lineage>
        <taxon>Eukaryota</taxon>
        <taxon>Fungi</taxon>
        <taxon>Fungi incertae sedis</taxon>
        <taxon>Mucoromycota</taxon>
        <taxon>Glomeromycotina</taxon>
        <taxon>Glomeromycetes</taxon>
        <taxon>Glomerales</taxon>
        <taxon>Glomeraceae</taxon>
        <taxon>Funneliformis</taxon>
    </lineage>
</organism>
<evidence type="ECO:0000313" key="2">
    <source>
        <dbReference type="Proteomes" id="UP001153678"/>
    </source>
</evidence>
<evidence type="ECO:0000313" key="1">
    <source>
        <dbReference type="EMBL" id="CAI2181264.1"/>
    </source>
</evidence>
<dbReference type="AlphaFoldDB" id="A0A9W4X2A9"/>
<gene>
    <name evidence="1" type="ORF">FWILDA_LOCUS9997</name>
</gene>
<accession>A0A9W4X2A9</accession>
<name>A0A9W4X2A9_9GLOM</name>
<dbReference type="Proteomes" id="UP001153678">
    <property type="component" value="Unassembled WGS sequence"/>
</dbReference>
<reference evidence="1" key="1">
    <citation type="submission" date="2022-08" db="EMBL/GenBank/DDBJ databases">
        <authorList>
            <person name="Kallberg Y."/>
            <person name="Tangrot J."/>
            <person name="Rosling A."/>
        </authorList>
    </citation>
    <scope>NUCLEOTIDE SEQUENCE</scope>
    <source>
        <strain evidence="1">Wild A</strain>
    </source>
</reference>
<keyword evidence="2" id="KW-1185">Reference proteome</keyword>
<dbReference type="EMBL" id="CAMKVN010002474">
    <property type="protein sequence ID" value="CAI2181264.1"/>
    <property type="molecule type" value="Genomic_DNA"/>
</dbReference>
<protein>
    <submittedName>
        <fullName evidence="1">8889_t:CDS:1</fullName>
    </submittedName>
</protein>
<sequence>MAEIFQPFFKWNNDIPDFLVKLRLYFQNQGVNSADNAGTLLTGREVAIEYLKGCMSGRILELFNKKITTKTNCELTNLTNGTGQGNLVAVNRCIALQIGADGLNETAEQPGNAIVKLRVTGI</sequence>
<proteinExistence type="predicted"/>
<comment type="caution">
    <text evidence="1">The sequence shown here is derived from an EMBL/GenBank/DDBJ whole genome shotgun (WGS) entry which is preliminary data.</text>
</comment>